<dbReference type="Proteomes" id="UP000237105">
    <property type="component" value="Unassembled WGS sequence"/>
</dbReference>
<accession>A0A2P5BQA5</accession>
<organism evidence="4 5">
    <name type="scientific">Parasponia andersonii</name>
    <name type="common">Sponia andersonii</name>
    <dbReference type="NCBI Taxonomy" id="3476"/>
    <lineage>
        <taxon>Eukaryota</taxon>
        <taxon>Viridiplantae</taxon>
        <taxon>Streptophyta</taxon>
        <taxon>Embryophyta</taxon>
        <taxon>Tracheophyta</taxon>
        <taxon>Spermatophyta</taxon>
        <taxon>Magnoliopsida</taxon>
        <taxon>eudicotyledons</taxon>
        <taxon>Gunneridae</taxon>
        <taxon>Pentapetalae</taxon>
        <taxon>rosids</taxon>
        <taxon>fabids</taxon>
        <taxon>Rosales</taxon>
        <taxon>Cannabaceae</taxon>
        <taxon>Parasponia</taxon>
    </lineage>
</organism>
<keyword evidence="2" id="KW-0677">Repeat</keyword>
<dbReference type="PANTHER" id="PTHR47939:SF7">
    <property type="entry name" value="REPEAT-CONTAINING PROTEIN, PUTATIVE-RELATED"/>
    <property type="match status" value="1"/>
</dbReference>
<keyword evidence="5" id="KW-1185">Reference proteome</keyword>
<evidence type="ECO:0000313" key="4">
    <source>
        <dbReference type="EMBL" id="PON50953.1"/>
    </source>
</evidence>
<evidence type="ECO:0000256" key="2">
    <source>
        <dbReference type="ARBA" id="ARBA00022737"/>
    </source>
</evidence>
<evidence type="ECO:0000313" key="5">
    <source>
        <dbReference type="Proteomes" id="UP000237105"/>
    </source>
</evidence>
<dbReference type="Gene3D" id="1.25.40.10">
    <property type="entry name" value="Tetratricopeptide repeat domain"/>
    <property type="match status" value="1"/>
</dbReference>
<evidence type="ECO:0000256" key="3">
    <source>
        <dbReference type="PROSITE-ProRule" id="PRU00708"/>
    </source>
</evidence>
<reference evidence="5" key="1">
    <citation type="submission" date="2016-06" db="EMBL/GenBank/DDBJ databases">
        <title>Parallel loss of symbiosis genes in relatives of nitrogen-fixing non-legume Parasponia.</title>
        <authorList>
            <person name="Van Velzen R."/>
            <person name="Holmer R."/>
            <person name="Bu F."/>
            <person name="Rutten L."/>
            <person name="Van Zeijl A."/>
            <person name="Liu W."/>
            <person name="Santuari L."/>
            <person name="Cao Q."/>
            <person name="Sharma T."/>
            <person name="Shen D."/>
            <person name="Roswanjaya Y."/>
            <person name="Wardhani T."/>
            <person name="Kalhor M.S."/>
            <person name="Jansen J."/>
            <person name="Van den Hoogen J."/>
            <person name="Gungor B."/>
            <person name="Hartog M."/>
            <person name="Hontelez J."/>
            <person name="Verver J."/>
            <person name="Yang W.-C."/>
            <person name="Schijlen E."/>
            <person name="Repin R."/>
            <person name="Schilthuizen M."/>
            <person name="Schranz E."/>
            <person name="Heidstra R."/>
            <person name="Miyata K."/>
            <person name="Fedorova E."/>
            <person name="Kohlen W."/>
            <person name="Bisseling T."/>
            <person name="Smit S."/>
            <person name="Geurts R."/>
        </authorList>
    </citation>
    <scope>NUCLEOTIDE SEQUENCE [LARGE SCALE GENOMIC DNA]</scope>
    <source>
        <strain evidence="5">cv. WU1-14</strain>
    </source>
</reference>
<feature type="repeat" description="PPR" evidence="3">
    <location>
        <begin position="78"/>
        <end position="112"/>
    </location>
</feature>
<dbReference type="PANTHER" id="PTHR47939">
    <property type="entry name" value="MEMBRANE-ASSOCIATED SALT-INDUCIBLE PROTEIN-LIKE"/>
    <property type="match status" value="1"/>
</dbReference>
<dbReference type="STRING" id="3476.A0A2P5BQA5"/>
<proteinExistence type="inferred from homology"/>
<dbReference type="InterPro" id="IPR002885">
    <property type="entry name" value="PPR_rpt"/>
</dbReference>
<dbReference type="InterPro" id="IPR011990">
    <property type="entry name" value="TPR-like_helical_dom_sf"/>
</dbReference>
<dbReference type="PROSITE" id="PS51375">
    <property type="entry name" value="PPR"/>
    <property type="match status" value="2"/>
</dbReference>
<dbReference type="OrthoDB" id="185373at2759"/>
<dbReference type="Pfam" id="PF13041">
    <property type="entry name" value="PPR_2"/>
    <property type="match status" value="1"/>
</dbReference>
<protein>
    <submittedName>
        <fullName evidence="4">Pentatricopeptide repeat</fullName>
    </submittedName>
</protein>
<feature type="repeat" description="PPR" evidence="3">
    <location>
        <begin position="43"/>
        <end position="77"/>
    </location>
</feature>
<name>A0A2P5BQA5_PARAD</name>
<dbReference type="EMBL" id="JXTB01000239">
    <property type="protein sequence ID" value="PON50953.1"/>
    <property type="molecule type" value="Genomic_DNA"/>
</dbReference>
<sequence>MHLYNCRRTIKSFNAAFKVLTLSRDLRAIEDFFTEVPLKFVLDVVSINIIIKAFCEMGILDKAYLVVVEMGQVGIQPDFITYTTLMSAFYKHNRSETGNSLWNLMVLSRFLPNLATFIVRIQYLVNKRRAWEANRVMS</sequence>
<dbReference type="AlphaFoldDB" id="A0A2P5BQA5"/>
<dbReference type="InterPro" id="IPR050667">
    <property type="entry name" value="PPR-containing_protein"/>
</dbReference>
<comment type="caution">
    <text evidence="4">The sequence shown here is derived from an EMBL/GenBank/DDBJ whole genome shotgun (WGS) entry which is preliminary data.</text>
</comment>
<evidence type="ECO:0000256" key="1">
    <source>
        <dbReference type="ARBA" id="ARBA00007626"/>
    </source>
</evidence>
<dbReference type="NCBIfam" id="TIGR00756">
    <property type="entry name" value="PPR"/>
    <property type="match status" value="2"/>
</dbReference>
<gene>
    <name evidence="4" type="ORF">PanWU01x14_219640</name>
</gene>
<comment type="similarity">
    <text evidence="1">Belongs to the PPR family. P subfamily.</text>
</comment>